<proteinExistence type="predicted"/>
<comment type="caution">
    <text evidence="1">The sequence shown here is derived from an EMBL/GenBank/DDBJ whole genome shotgun (WGS) entry which is preliminary data.</text>
</comment>
<reference evidence="1 2" key="1">
    <citation type="submission" date="2017-07" db="EMBL/GenBank/DDBJ databases">
        <title>Genome sequencing and assembly of Paenibacillus rigui.</title>
        <authorList>
            <person name="Mayilraj S."/>
        </authorList>
    </citation>
    <scope>NUCLEOTIDE SEQUENCE [LARGE SCALE GENOMIC DNA]</scope>
    <source>
        <strain evidence="1 2">JCM 16352</strain>
    </source>
</reference>
<organism evidence="1 2">
    <name type="scientific">Paenibacillus rigui</name>
    <dbReference type="NCBI Taxonomy" id="554312"/>
    <lineage>
        <taxon>Bacteria</taxon>
        <taxon>Bacillati</taxon>
        <taxon>Bacillota</taxon>
        <taxon>Bacilli</taxon>
        <taxon>Bacillales</taxon>
        <taxon>Paenibacillaceae</taxon>
        <taxon>Paenibacillus</taxon>
    </lineage>
</organism>
<dbReference type="AlphaFoldDB" id="A0A229USG2"/>
<gene>
    <name evidence="1" type="ORF">CF651_12720</name>
</gene>
<name>A0A229USG2_9BACL</name>
<dbReference type="Proteomes" id="UP000215509">
    <property type="component" value="Unassembled WGS sequence"/>
</dbReference>
<accession>A0A229USG2</accession>
<dbReference type="EMBL" id="NMQW01000017">
    <property type="protein sequence ID" value="OXM86075.1"/>
    <property type="molecule type" value="Genomic_DNA"/>
</dbReference>
<dbReference type="OrthoDB" id="2966456at2"/>
<sequence>MELQRTYGLAMELPDGKLPGFYAQVIKALAAKSPILDRDKELLIFSTPEEREASVPVMNQYSISYDKVQLLLLPDSIKTLPVFTDYGWTTRSEHTYVNADDVYIYQLESESPESEPEQALIQLEEHLWASFPLGEPPVESYLTDIQSAELVERIALAYQCRVKPVLF</sequence>
<dbReference type="RefSeq" id="WP_094015225.1">
    <property type="nucleotide sequence ID" value="NZ_NMQW01000017.1"/>
</dbReference>
<keyword evidence="2" id="KW-1185">Reference proteome</keyword>
<evidence type="ECO:0000313" key="1">
    <source>
        <dbReference type="EMBL" id="OXM86075.1"/>
    </source>
</evidence>
<evidence type="ECO:0000313" key="2">
    <source>
        <dbReference type="Proteomes" id="UP000215509"/>
    </source>
</evidence>
<protein>
    <submittedName>
        <fullName evidence="1">Uncharacterized protein</fullName>
    </submittedName>
</protein>